<keyword evidence="1" id="KW-0472">Membrane</keyword>
<comment type="caution">
    <text evidence="3">The sequence shown here is derived from an EMBL/GenBank/DDBJ whole genome shotgun (WGS) entry which is preliminary data.</text>
</comment>
<dbReference type="AlphaFoldDB" id="A0A926F4L9"/>
<organism evidence="3 4">
    <name type="scientific">Qingrenia yutianensis</name>
    <dbReference type="NCBI Taxonomy" id="2763676"/>
    <lineage>
        <taxon>Bacteria</taxon>
        <taxon>Bacillati</taxon>
        <taxon>Bacillota</taxon>
        <taxon>Clostridia</taxon>
        <taxon>Eubacteriales</taxon>
        <taxon>Oscillospiraceae</taxon>
        <taxon>Qingrenia</taxon>
    </lineage>
</organism>
<protein>
    <recommendedName>
        <fullName evidence="2">Nucleoside transporter/FeoB GTPase Gate domain-containing protein</fullName>
    </recommendedName>
</protein>
<sequence>MLNYIWGFLVIISIVCGFATGKIDGVTNALFDGSNGAVTTVLSFSGAVVMWCGMLKIAEKSGLTKVFAKLIRPLTRVLFPRLDKNSPALAAISMNMLANILGLANAATPLGLKAMNELDRINPKKGTASNEMCMFVVLNTASIQLIPSTLIAIRSSLGSQNPSEIIVPVWITSVITAFCACALTSVYASAGRRRL</sequence>
<dbReference type="Pfam" id="PF07670">
    <property type="entry name" value="Gate"/>
    <property type="match status" value="1"/>
</dbReference>
<reference evidence="3" key="1">
    <citation type="submission" date="2020-08" db="EMBL/GenBank/DDBJ databases">
        <title>Genome public.</title>
        <authorList>
            <person name="Liu C."/>
            <person name="Sun Q."/>
        </authorList>
    </citation>
    <scope>NUCLEOTIDE SEQUENCE</scope>
    <source>
        <strain evidence="3">NSJ-50</strain>
    </source>
</reference>
<proteinExistence type="predicted"/>
<accession>A0A926F4L9</accession>
<feature type="transmembrane region" description="Helical" evidence="1">
    <location>
        <begin position="165"/>
        <end position="188"/>
    </location>
</feature>
<evidence type="ECO:0000313" key="3">
    <source>
        <dbReference type="EMBL" id="MBC8595653.1"/>
    </source>
</evidence>
<feature type="transmembrane region" description="Helical" evidence="1">
    <location>
        <begin position="6"/>
        <end position="25"/>
    </location>
</feature>
<dbReference type="RefSeq" id="WP_262431313.1">
    <property type="nucleotide sequence ID" value="NZ_JACRTE010000002.1"/>
</dbReference>
<keyword evidence="1" id="KW-1133">Transmembrane helix</keyword>
<keyword evidence="1" id="KW-0812">Transmembrane</keyword>
<evidence type="ECO:0000259" key="2">
    <source>
        <dbReference type="Pfam" id="PF07670"/>
    </source>
</evidence>
<feature type="transmembrane region" description="Helical" evidence="1">
    <location>
        <begin position="37"/>
        <end position="58"/>
    </location>
</feature>
<evidence type="ECO:0000313" key="4">
    <source>
        <dbReference type="Proteomes" id="UP000647416"/>
    </source>
</evidence>
<evidence type="ECO:0000256" key="1">
    <source>
        <dbReference type="SAM" id="Phobius"/>
    </source>
</evidence>
<keyword evidence="4" id="KW-1185">Reference proteome</keyword>
<feature type="transmembrane region" description="Helical" evidence="1">
    <location>
        <begin position="133"/>
        <end position="153"/>
    </location>
</feature>
<dbReference type="EMBL" id="JACRTE010000002">
    <property type="protein sequence ID" value="MBC8595653.1"/>
    <property type="molecule type" value="Genomic_DNA"/>
</dbReference>
<feature type="domain" description="Nucleoside transporter/FeoB GTPase Gate" evidence="2">
    <location>
        <begin position="42"/>
        <end position="150"/>
    </location>
</feature>
<gene>
    <name evidence="3" type="ORF">H8706_02045</name>
</gene>
<dbReference type="InterPro" id="IPR011642">
    <property type="entry name" value="Gate_dom"/>
</dbReference>
<dbReference type="Proteomes" id="UP000647416">
    <property type="component" value="Unassembled WGS sequence"/>
</dbReference>
<name>A0A926F4L9_9FIRM</name>